<protein>
    <recommendedName>
        <fullName evidence="3">Lipoprotein</fullName>
    </recommendedName>
</protein>
<evidence type="ECO:0000313" key="1">
    <source>
        <dbReference type="EMBL" id="GGG45605.1"/>
    </source>
</evidence>
<sequence>MKNFNSIIIILTFLSCGTQRKNIDSNKSSYKKNEIKEIAEWKYGYNLVENNFCDLYIIDGVPYDNENIDSTLATFKKSDFGTITFFKKNEQNTWIHKPCDLIAVLRLKNQKDIEKKEILIKTKNLLKEKVPDLSNRDYKCSECPVFIIDQKLIWSPYEKKKIIDGLKLSDIEFISFIKQKLNQETYGFAAKNGIIEIETK</sequence>
<proteinExistence type="predicted"/>
<evidence type="ECO:0000313" key="2">
    <source>
        <dbReference type="Proteomes" id="UP000605733"/>
    </source>
</evidence>
<organism evidence="1 2">
    <name type="scientific">Christiangramia forsetii</name>
    <dbReference type="NCBI Taxonomy" id="411153"/>
    <lineage>
        <taxon>Bacteria</taxon>
        <taxon>Pseudomonadati</taxon>
        <taxon>Bacteroidota</taxon>
        <taxon>Flavobacteriia</taxon>
        <taxon>Flavobacteriales</taxon>
        <taxon>Flavobacteriaceae</taxon>
        <taxon>Christiangramia</taxon>
    </lineage>
</organism>
<reference evidence="2" key="1">
    <citation type="journal article" date="2019" name="Int. J. Syst. Evol. Microbiol.">
        <title>The Global Catalogue of Microorganisms (GCM) 10K type strain sequencing project: providing services to taxonomists for standard genome sequencing and annotation.</title>
        <authorList>
            <consortium name="The Broad Institute Genomics Platform"/>
            <consortium name="The Broad Institute Genome Sequencing Center for Infectious Disease"/>
            <person name="Wu L."/>
            <person name="Ma J."/>
        </authorList>
    </citation>
    <scope>NUCLEOTIDE SEQUENCE [LARGE SCALE GENOMIC DNA]</scope>
    <source>
        <strain evidence="2">CGMCC 1.15422</strain>
    </source>
</reference>
<accession>A0ABQ1WUA3</accession>
<keyword evidence="2" id="KW-1185">Reference proteome</keyword>
<dbReference type="EMBL" id="BMIX01000011">
    <property type="protein sequence ID" value="GGG45605.1"/>
    <property type="molecule type" value="Genomic_DNA"/>
</dbReference>
<dbReference type="PROSITE" id="PS51257">
    <property type="entry name" value="PROKAR_LIPOPROTEIN"/>
    <property type="match status" value="1"/>
</dbReference>
<name>A0ABQ1WUA3_9FLAO</name>
<dbReference type="RefSeq" id="WP_011708845.1">
    <property type="nucleotide sequence ID" value="NZ_BMIX01000011.1"/>
</dbReference>
<evidence type="ECO:0008006" key="3">
    <source>
        <dbReference type="Google" id="ProtNLM"/>
    </source>
</evidence>
<dbReference type="Proteomes" id="UP000605733">
    <property type="component" value="Unassembled WGS sequence"/>
</dbReference>
<comment type="caution">
    <text evidence="1">The sequence shown here is derived from an EMBL/GenBank/DDBJ whole genome shotgun (WGS) entry which is preliminary data.</text>
</comment>
<gene>
    <name evidence="1" type="ORF">GCM10011532_31960</name>
</gene>